<dbReference type="InterPro" id="IPR036034">
    <property type="entry name" value="PDZ_sf"/>
</dbReference>
<protein>
    <recommendedName>
        <fullName evidence="5">PDZ domain-containing protein</fullName>
    </recommendedName>
</protein>
<dbReference type="VEuPathDB" id="FungiDB:KRP23_2653"/>
<dbReference type="InterPro" id="IPR051406">
    <property type="entry name" value="PLD_domain"/>
</dbReference>
<evidence type="ECO:0000256" key="1">
    <source>
        <dbReference type="ARBA" id="ARBA00022963"/>
    </source>
</evidence>
<dbReference type="OMA" id="TGHDFLT"/>
<sequence length="772" mass="84713">MTQEERQAMVQAVQQHVLQTGKKDIKTVCAEHPGWNRGTVSHYYSMYERGESLQPKRRRCTTDPTELVRQTALLPPTSEGTTRPAARALGVNTSVVQRWNECTQCGLQVHTEEETWHSRDADALYKIVYYLGLAAGIPVKTGRTATFKINNKWAVINGEFVLSGTFSKNAFNGSQPAMFETRTNQAHLDSVKHEFELLWDEGRVIQWAPAKSAWLMYPGDSEEGEDDTSEQADDRDGEDDDFEMAHLPGSTGSSAHLERPAATLTSDTVVFSHTKAPSRQSSVVAGTASPVLASSAACRGVSRRLTVRVIKHGNTLGFGVRHDRHKRLQVSTLQGGDSQLRVGDTLLSVNGVDLTKQEFLTVIQQLKATRPGELVFEIERGDHRAMQQQVEAQAATSPIATPAAAGGGVLASTTKTENPWGAASVPAVAVTVAGAGASTPACWQQNEAQQTAIGGKNLPAYVLAGMVPQTGVPPPSIPVTAGRQANEAQQPRKRARPAQRAVTMLDDNGQPVNVTALLADLKKERANKAALEEKNAGLRKRLQRMLIENDEVRVRAKNEVVAAQEKAKREIAEAQNQLAAARAQIRLQDRGPDVGRTDSIINELVACKAQLERLKKAEAERTALLTTRYRGECRVASADAQRVLDSVVGMFRAKLRQAGRMSRDSSSKPELEVACDGVRRLAFMKLFRMAHDFSFYTSAAFHSSDPVRHTLEQEQFADLFGNSLCHEERAGLFYVATAPMLVVFDPSAESIVFKCEWAEQNAIRELARNFRF</sequence>
<accession>H3HD34</accession>
<feature type="domain" description="PDZ" evidence="5">
    <location>
        <begin position="304"/>
        <end position="365"/>
    </location>
</feature>
<organism evidence="6 7">
    <name type="scientific">Phytophthora ramorum</name>
    <name type="common">Sudden oak death agent</name>
    <dbReference type="NCBI Taxonomy" id="164328"/>
    <lineage>
        <taxon>Eukaryota</taxon>
        <taxon>Sar</taxon>
        <taxon>Stramenopiles</taxon>
        <taxon>Oomycota</taxon>
        <taxon>Peronosporomycetes</taxon>
        <taxon>Peronosporales</taxon>
        <taxon>Peronosporaceae</taxon>
        <taxon>Phytophthora</taxon>
    </lineage>
</organism>
<dbReference type="GO" id="GO:0016042">
    <property type="term" value="P:lipid catabolic process"/>
    <property type="evidence" value="ECO:0007669"/>
    <property type="project" value="UniProtKB-KW"/>
</dbReference>
<dbReference type="eggNOG" id="ENOG502SKV4">
    <property type="taxonomic scope" value="Eukaryota"/>
</dbReference>
<proteinExistence type="predicted"/>
<dbReference type="SUPFAM" id="SSF50156">
    <property type="entry name" value="PDZ domain-like"/>
    <property type="match status" value="1"/>
</dbReference>
<evidence type="ECO:0000313" key="7">
    <source>
        <dbReference type="Proteomes" id="UP000005238"/>
    </source>
</evidence>
<evidence type="ECO:0000256" key="3">
    <source>
        <dbReference type="SAM" id="Coils"/>
    </source>
</evidence>
<name>H3HD34_PHYRM</name>
<dbReference type="EMBL" id="DS566047">
    <property type="status" value="NOT_ANNOTATED_CDS"/>
    <property type="molecule type" value="Genomic_DNA"/>
</dbReference>
<dbReference type="HOGENOM" id="CLU_020508_0_0_1"/>
<evidence type="ECO:0000256" key="2">
    <source>
        <dbReference type="ARBA" id="ARBA00023098"/>
    </source>
</evidence>
<dbReference type="VEuPathDB" id="FungiDB:KRP22_7486"/>
<reference evidence="6" key="2">
    <citation type="submission" date="2015-06" db="UniProtKB">
        <authorList>
            <consortium name="EnsemblProtists"/>
        </authorList>
    </citation>
    <scope>IDENTIFICATION</scope>
    <source>
        <strain evidence="6">Pr102</strain>
    </source>
</reference>
<keyword evidence="3" id="KW-0175">Coiled coil</keyword>
<dbReference type="EnsemblProtists" id="Phyra95759">
    <property type="protein sequence ID" value="Phyra95759"/>
    <property type="gene ID" value="Phyra95759"/>
</dbReference>
<feature type="coiled-coil region" evidence="3">
    <location>
        <begin position="514"/>
        <end position="591"/>
    </location>
</feature>
<evidence type="ECO:0000256" key="4">
    <source>
        <dbReference type="SAM" id="MobiDB-lite"/>
    </source>
</evidence>
<dbReference type="GO" id="GO:0005739">
    <property type="term" value="C:mitochondrion"/>
    <property type="evidence" value="ECO:0000318"/>
    <property type="project" value="GO_Central"/>
</dbReference>
<dbReference type="PANTHER" id="PTHR43856:SF1">
    <property type="entry name" value="MITOCHONDRIAL CARDIOLIPIN HYDROLASE"/>
    <property type="match status" value="1"/>
</dbReference>
<keyword evidence="1" id="KW-0442">Lipid degradation</keyword>
<dbReference type="Proteomes" id="UP000005238">
    <property type="component" value="Unassembled WGS sequence"/>
</dbReference>
<dbReference type="PROSITE" id="PS50106">
    <property type="entry name" value="PDZ"/>
    <property type="match status" value="1"/>
</dbReference>
<dbReference type="VEuPathDB" id="FungiDB:KRP23_4194"/>
<evidence type="ECO:0000313" key="6">
    <source>
        <dbReference type="EnsemblProtists" id="Phyra95759"/>
    </source>
</evidence>
<dbReference type="GO" id="GO:0016891">
    <property type="term" value="F:RNA endonuclease activity producing 5'-phosphomonoesters, hydrolytic mechanism"/>
    <property type="evidence" value="ECO:0000318"/>
    <property type="project" value="GO_Central"/>
</dbReference>
<keyword evidence="2" id="KW-0443">Lipid metabolism</keyword>
<dbReference type="Gene3D" id="2.30.42.10">
    <property type="match status" value="1"/>
</dbReference>
<dbReference type="PANTHER" id="PTHR43856">
    <property type="entry name" value="CARDIOLIPIN HYDROLASE"/>
    <property type="match status" value="1"/>
</dbReference>
<reference evidence="7" key="1">
    <citation type="journal article" date="2006" name="Science">
        <title>Phytophthora genome sequences uncover evolutionary origins and mechanisms of pathogenesis.</title>
        <authorList>
            <person name="Tyler B.M."/>
            <person name="Tripathy S."/>
            <person name="Zhang X."/>
            <person name="Dehal P."/>
            <person name="Jiang R.H."/>
            <person name="Aerts A."/>
            <person name="Arredondo F.D."/>
            <person name="Baxter L."/>
            <person name="Bensasson D."/>
            <person name="Beynon J.L."/>
            <person name="Chapman J."/>
            <person name="Damasceno C.M."/>
            <person name="Dorrance A.E."/>
            <person name="Dou D."/>
            <person name="Dickerman A.W."/>
            <person name="Dubchak I.L."/>
            <person name="Garbelotto M."/>
            <person name="Gijzen M."/>
            <person name="Gordon S.G."/>
            <person name="Govers F."/>
            <person name="Grunwald N.J."/>
            <person name="Huang W."/>
            <person name="Ivors K.L."/>
            <person name="Jones R.W."/>
            <person name="Kamoun S."/>
            <person name="Krampis K."/>
            <person name="Lamour K.H."/>
            <person name="Lee M.K."/>
            <person name="McDonald W.H."/>
            <person name="Medina M."/>
            <person name="Meijer H.J."/>
            <person name="Nordberg E.K."/>
            <person name="Maclean D.J."/>
            <person name="Ospina-Giraldo M.D."/>
            <person name="Morris P.F."/>
            <person name="Phuntumart V."/>
            <person name="Putnam N.H."/>
            <person name="Rash S."/>
            <person name="Rose J.K."/>
            <person name="Sakihama Y."/>
            <person name="Salamov A.A."/>
            <person name="Savidor A."/>
            <person name="Scheuring C.F."/>
            <person name="Smith B.M."/>
            <person name="Sobral B.W."/>
            <person name="Terry A."/>
            <person name="Torto-Alalibo T.A."/>
            <person name="Win J."/>
            <person name="Xu Z."/>
            <person name="Zhang H."/>
            <person name="Grigoriev I.V."/>
            <person name="Rokhsar D.S."/>
            <person name="Boore J.L."/>
        </authorList>
    </citation>
    <scope>NUCLEOTIDE SEQUENCE [LARGE SCALE GENOMIC DNA]</scope>
    <source>
        <strain evidence="7">Pr102</strain>
    </source>
</reference>
<keyword evidence="7" id="KW-1185">Reference proteome</keyword>
<dbReference type="InterPro" id="IPR001478">
    <property type="entry name" value="PDZ"/>
</dbReference>
<dbReference type="InParanoid" id="H3HD34"/>
<feature type="region of interest" description="Disordered" evidence="4">
    <location>
        <begin position="218"/>
        <end position="259"/>
    </location>
</feature>
<evidence type="ECO:0000259" key="5">
    <source>
        <dbReference type="PROSITE" id="PS50106"/>
    </source>
</evidence>
<feature type="compositionally biased region" description="Acidic residues" evidence="4">
    <location>
        <begin position="220"/>
        <end position="242"/>
    </location>
</feature>
<dbReference type="GO" id="GO:0034587">
    <property type="term" value="P:piRNA processing"/>
    <property type="evidence" value="ECO:0000318"/>
    <property type="project" value="GO_Central"/>
</dbReference>
<dbReference type="AlphaFoldDB" id="H3HD34"/>
<dbReference type="SMART" id="SM00228">
    <property type="entry name" value="PDZ"/>
    <property type="match status" value="1"/>
</dbReference>